<reference evidence="2 3" key="1">
    <citation type="journal article" date="2019" name="Commun. Biol.">
        <title>The bagworm genome reveals a unique fibroin gene that provides high tensile strength.</title>
        <authorList>
            <person name="Kono N."/>
            <person name="Nakamura H."/>
            <person name="Ohtoshi R."/>
            <person name="Tomita M."/>
            <person name="Numata K."/>
            <person name="Arakawa K."/>
        </authorList>
    </citation>
    <scope>NUCLEOTIDE SEQUENCE [LARGE SCALE GENOMIC DNA]</scope>
</reference>
<name>A0A4C1V0I7_EUMVA</name>
<comment type="caution">
    <text evidence="2">The sequence shown here is derived from an EMBL/GenBank/DDBJ whole genome shotgun (WGS) entry which is preliminary data.</text>
</comment>
<keyword evidence="3" id="KW-1185">Reference proteome</keyword>
<evidence type="ECO:0000256" key="1">
    <source>
        <dbReference type="SAM" id="MobiDB-lite"/>
    </source>
</evidence>
<feature type="region of interest" description="Disordered" evidence="1">
    <location>
        <begin position="42"/>
        <end position="64"/>
    </location>
</feature>
<evidence type="ECO:0000313" key="2">
    <source>
        <dbReference type="EMBL" id="GBP32251.1"/>
    </source>
</evidence>
<evidence type="ECO:0000313" key="3">
    <source>
        <dbReference type="Proteomes" id="UP000299102"/>
    </source>
</evidence>
<protein>
    <submittedName>
        <fullName evidence="2">Uncharacterized protein</fullName>
    </submittedName>
</protein>
<gene>
    <name evidence="2" type="ORF">EVAR_86083_1</name>
</gene>
<sequence length="85" mass="9216">MQTTREKEVTATTTPTMSEELLVRYQHFRNVLISGGWREETGRRFESAPGGPGHHPITSGPGVARLRRPDAGCAVDPPAVKAFGS</sequence>
<dbReference type="Proteomes" id="UP000299102">
    <property type="component" value="Unassembled WGS sequence"/>
</dbReference>
<dbReference type="EMBL" id="BGZK01000257">
    <property type="protein sequence ID" value="GBP32251.1"/>
    <property type="molecule type" value="Genomic_DNA"/>
</dbReference>
<organism evidence="2 3">
    <name type="scientific">Eumeta variegata</name>
    <name type="common">Bagworm moth</name>
    <name type="synonym">Eumeta japonica</name>
    <dbReference type="NCBI Taxonomy" id="151549"/>
    <lineage>
        <taxon>Eukaryota</taxon>
        <taxon>Metazoa</taxon>
        <taxon>Ecdysozoa</taxon>
        <taxon>Arthropoda</taxon>
        <taxon>Hexapoda</taxon>
        <taxon>Insecta</taxon>
        <taxon>Pterygota</taxon>
        <taxon>Neoptera</taxon>
        <taxon>Endopterygota</taxon>
        <taxon>Lepidoptera</taxon>
        <taxon>Glossata</taxon>
        <taxon>Ditrysia</taxon>
        <taxon>Tineoidea</taxon>
        <taxon>Psychidae</taxon>
        <taxon>Oiketicinae</taxon>
        <taxon>Eumeta</taxon>
    </lineage>
</organism>
<proteinExistence type="predicted"/>
<dbReference type="AlphaFoldDB" id="A0A4C1V0I7"/>
<accession>A0A4C1V0I7</accession>